<dbReference type="RefSeq" id="WP_147297653.1">
    <property type="nucleotide sequence ID" value="NZ_QRDP01000004.1"/>
</dbReference>
<keyword evidence="1" id="KW-1133">Transmembrane helix</keyword>
<feature type="transmembrane region" description="Helical" evidence="1">
    <location>
        <begin position="78"/>
        <end position="97"/>
    </location>
</feature>
<dbReference type="InterPro" id="IPR010559">
    <property type="entry name" value="Sig_transdc_His_kin_internal"/>
</dbReference>
<gene>
    <name evidence="3" type="ORF">DFR46_1739</name>
</gene>
<dbReference type="PANTHER" id="PTHR34220:SF7">
    <property type="entry name" value="SENSOR HISTIDINE KINASE YPDA"/>
    <property type="match status" value="1"/>
</dbReference>
<dbReference type="Pfam" id="PF06580">
    <property type="entry name" value="His_kinase"/>
    <property type="match status" value="1"/>
</dbReference>
<dbReference type="GO" id="GO:0016020">
    <property type="term" value="C:membrane"/>
    <property type="evidence" value="ECO:0007669"/>
    <property type="project" value="InterPro"/>
</dbReference>
<dbReference type="PANTHER" id="PTHR34220">
    <property type="entry name" value="SENSOR HISTIDINE KINASE YPDA"/>
    <property type="match status" value="1"/>
</dbReference>
<evidence type="ECO:0000313" key="4">
    <source>
        <dbReference type="Proteomes" id="UP000256310"/>
    </source>
</evidence>
<feature type="transmembrane region" description="Helical" evidence="1">
    <location>
        <begin position="109"/>
        <end position="127"/>
    </location>
</feature>
<reference evidence="3 4" key="1">
    <citation type="submission" date="2018-07" db="EMBL/GenBank/DDBJ databases">
        <title>Genomic Encyclopedia of Type Strains, Phase IV (KMG-IV): sequencing the most valuable type-strain genomes for metagenomic binning, comparative biology and taxonomic classification.</title>
        <authorList>
            <person name="Goeker M."/>
        </authorList>
    </citation>
    <scope>NUCLEOTIDE SEQUENCE [LARGE SCALE GENOMIC DNA]</scope>
    <source>
        <strain evidence="3 4">DSM 26725</strain>
    </source>
</reference>
<dbReference type="OrthoDB" id="2514702at2"/>
<evidence type="ECO:0000259" key="2">
    <source>
        <dbReference type="Pfam" id="PF06580"/>
    </source>
</evidence>
<name>A0A3D9FHX8_9SPHN</name>
<keyword evidence="1" id="KW-0812">Transmembrane</keyword>
<dbReference type="GO" id="GO:0000155">
    <property type="term" value="F:phosphorelay sensor kinase activity"/>
    <property type="evidence" value="ECO:0007669"/>
    <property type="project" value="InterPro"/>
</dbReference>
<dbReference type="Proteomes" id="UP000256310">
    <property type="component" value="Unassembled WGS sequence"/>
</dbReference>
<proteinExistence type="predicted"/>
<dbReference type="EMBL" id="QRDP01000004">
    <property type="protein sequence ID" value="RED16711.1"/>
    <property type="molecule type" value="Genomic_DNA"/>
</dbReference>
<feature type="domain" description="Signal transduction histidine kinase internal region" evidence="2">
    <location>
        <begin position="154"/>
        <end position="232"/>
    </location>
</feature>
<accession>A0A3D9FHX8</accession>
<comment type="caution">
    <text evidence="3">The sequence shown here is derived from an EMBL/GenBank/DDBJ whole genome shotgun (WGS) entry which is preliminary data.</text>
</comment>
<sequence length="338" mass="38024">MKSVMARFRLTKADWITAGLIALFLPTYYKLKYIIEGEITWRDFLSPDLWVEYLFSSLLALGLILMNSLLNTLGRGRYVSIGFASAIAAATFTWFYYTIVFPFGAQGNFLFDVAVLALLTPLLIAGVRDRLILTEKVDIEKLRASEAEKAALEARYETLKSRLSPHFLFNGLNTLTDIVEDEPSLAIQFIDNLAAVYRYLIERQDAERAPLRDELAAVSSLLFILQTRHPDAFNVALPTSAEIEDLEIVPLTLQMLLENALKHNIYSKDAPLNITVTIEGDELLVENSSNPNRNAVSFKTGLTTLKQRIALVTDRPFSFGERPGIFWARAPILEAEAR</sequence>
<keyword evidence="3" id="KW-0808">Transferase</keyword>
<evidence type="ECO:0000256" key="1">
    <source>
        <dbReference type="SAM" id="Phobius"/>
    </source>
</evidence>
<feature type="transmembrane region" description="Helical" evidence="1">
    <location>
        <begin position="12"/>
        <end position="29"/>
    </location>
</feature>
<organism evidence="3 4">
    <name type="scientific">Parasphingopyxis lamellibrachiae</name>
    <dbReference type="NCBI Taxonomy" id="680125"/>
    <lineage>
        <taxon>Bacteria</taxon>
        <taxon>Pseudomonadati</taxon>
        <taxon>Pseudomonadota</taxon>
        <taxon>Alphaproteobacteria</taxon>
        <taxon>Sphingomonadales</taxon>
        <taxon>Sphingomonadaceae</taxon>
        <taxon>Parasphingopyxis</taxon>
    </lineage>
</organism>
<feature type="transmembrane region" description="Helical" evidence="1">
    <location>
        <begin position="49"/>
        <end position="66"/>
    </location>
</feature>
<dbReference type="AlphaFoldDB" id="A0A3D9FHX8"/>
<dbReference type="InterPro" id="IPR050640">
    <property type="entry name" value="Bact_2-comp_sensor_kinase"/>
</dbReference>
<keyword evidence="1" id="KW-0472">Membrane</keyword>
<keyword evidence="3" id="KW-0418">Kinase</keyword>
<keyword evidence="4" id="KW-1185">Reference proteome</keyword>
<protein>
    <submittedName>
        <fullName evidence="3">Histidine kinase</fullName>
    </submittedName>
</protein>
<evidence type="ECO:0000313" key="3">
    <source>
        <dbReference type="EMBL" id="RED16711.1"/>
    </source>
</evidence>